<feature type="transmembrane region" description="Helical" evidence="5">
    <location>
        <begin position="81"/>
        <end position="104"/>
    </location>
</feature>
<evidence type="ECO:0000256" key="2">
    <source>
        <dbReference type="ARBA" id="ARBA00022692"/>
    </source>
</evidence>
<dbReference type="AlphaFoldDB" id="A0A6A6MK85"/>
<dbReference type="Pfam" id="PF23262">
    <property type="entry name" value="NFD4_C"/>
    <property type="match status" value="1"/>
</dbReference>
<keyword evidence="8" id="KW-1185">Reference proteome</keyword>
<evidence type="ECO:0000259" key="6">
    <source>
        <dbReference type="Pfam" id="PF23262"/>
    </source>
</evidence>
<feature type="domain" description="NFD4 C-terminal" evidence="6">
    <location>
        <begin position="3"/>
        <end position="95"/>
    </location>
</feature>
<dbReference type="PANTHER" id="PTHR21576">
    <property type="entry name" value="UNCHARACTERIZED NODULIN-LIKE PROTEIN"/>
    <property type="match status" value="1"/>
</dbReference>
<keyword evidence="4 5" id="KW-0472">Membrane</keyword>
<keyword evidence="3 5" id="KW-1133">Transmembrane helix</keyword>
<feature type="transmembrane region" description="Helical" evidence="5">
    <location>
        <begin position="53"/>
        <end position="74"/>
    </location>
</feature>
<comment type="subcellular location">
    <subcellularLocation>
        <location evidence="1">Membrane</location>
        <topology evidence="1">Multi-pass membrane protein</topology>
    </subcellularLocation>
</comment>
<reference evidence="7 8" key="1">
    <citation type="journal article" date="2020" name="Mol. Plant">
        <title>The Chromosome-Based Rubber Tree Genome Provides New Insights into Spurge Genome Evolution and Rubber Biosynthesis.</title>
        <authorList>
            <person name="Liu J."/>
            <person name="Shi C."/>
            <person name="Shi C.C."/>
            <person name="Li W."/>
            <person name="Zhang Q.J."/>
            <person name="Zhang Y."/>
            <person name="Li K."/>
            <person name="Lu H.F."/>
            <person name="Shi C."/>
            <person name="Zhu S.T."/>
            <person name="Xiao Z.Y."/>
            <person name="Nan H."/>
            <person name="Yue Y."/>
            <person name="Zhu X.G."/>
            <person name="Wu Y."/>
            <person name="Hong X.N."/>
            <person name="Fan G.Y."/>
            <person name="Tong Y."/>
            <person name="Zhang D."/>
            <person name="Mao C.L."/>
            <person name="Liu Y.L."/>
            <person name="Hao S.J."/>
            <person name="Liu W.Q."/>
            <person name="Lv M.Q."/>
            <person name="Zhang H.B."/>
            <person name="Liu Y."/>
            <person name="Hu-Tang G.R."/>
            <person name="Wang J.P."/>
            <person name="Wang J.H."/>
            <person name="Sun Y.H."/>
            <person name="Ni S.B."/>
            <person name="Chen W.B."/>
            <person name="Zhang X.C."/>
            <person name="Jiao Y.N."/>
            <person name="Eichler E.E."/>
            <person name="Li G.H."/>
            <person name="Liu X."/>
            <person name="Gao L.Z."/>
        </authorList>
    </citation>
    <scope>NUCLEOTIDE SEQUENCE [LARGE SCALE GENOMIC DNA]</scope>
    <source>
        <strain evidence="8">cv. GT1</strain>
        <tissue evidence="7">Leaf</tissue>
    </source>
</reference>
<evidence type="ECO:0000256" key="5">
    <source>
        <dbReference type="SAM" id="Phobius"/>
    </source>
</evidence>
<dbReference type="Proteomes" id="UP000467840">
    <property type="component" value="Chromosome 14"/>
</dbReference>
<comment type="caution">
    <text evidence="7">The sequence shown here is derived from an EMBL/GenBank/DDBJ whole genome shotgun (WGS) entry which is preliminary data.</text>
</comment>
<evidence type="ECO:0000256" key="1">
    <source>
        <dbReference type="ARBA" id="ARBA00004141"/>
    </source>
</evidence>
<name>A0A6A6MK85_HEVBR</name>
<keyword evidence="2 5" id="KW-0812">Transmembrane</keyword>
<dbReference type="EMBL" id="JAAGAX010000006">
    <property type="protein sequence ID" value="KAF2312429.1"/>
    <property type="molecule type" value="Genomic_DNA"/>
</dbReference>
<dbReference type="InterPro" id="IPR056555">
    <property type="entry name" value="NFD4_C"/>
</dbReference>
<evidence type="ECO:0000313" key="8">
    <source>
        <dbReference type="Proteomes" id="UP000467840"/>
    </source>
</evidence>
<evidence type="ECO:0000256" key="3">
    <source>
        <dbReference type="ARBA" id="ARBA00022989"/>
    </source>
</evidence>
<proteinExistence type="predicted"/>
<sequence length="167" mass="18193">MCVMNNMGQMGLALGYVDSSIFVSLTSIWGFFGRILSGLVSEYYLWKFGTPRPLWNAASQIVMCLGFVVMALALPGSLYIGSILVGICYGVRLTILSQCLRIIWSEILCSAGGGNVCVGPQCYFLIFLIMALACVLGFGLDVLLGFRTRKVYAKICEDKKSSRSIVA</sequence>
<gene>
    <name evidence="7" type="ORF">GH714_034659</name>
</gene>
<feature type="transmembrane region" description="Helical" evidence="5">
    <location>
        <begin position="124"/>
        <end position="144"/>
    </location>
</feature>
<evidence type="ECO:0000256" key="4">
    <source>
        <dbReference type="ARBA" id="ARBA00023136"/>
    </source>
</evidence>
<organism evidence="7 8">
    <name type="scientific">Hevea brasiliensis</name>
    <name type="common">Para rubber tree</name>
    <name type="synonym">Siphonia brasiliensis</name>
    <dbReference type="NCBI Taxonomy" id="3981"/>
    <lineage>
        <taxon>Eukaryota</taxon>
        <taxon>Viridiplantae</taxon>
        <taxon>Streptophyta</taxon>
        <taxon>Embryophyta</taxon>
        <taxon>Tracheophyta</taxon>
        <taxon>Spermatophyta</taxon>
        <taxon>Magnoliopsida</taxon>
        <taxon>eudicotyledons</taxon>
        <taxon>Gunneridae</taxon>
        <taxon>Pentapetalae</taxon>
        <taxon>rosids</taxon>
        <taxon>fabids</taxon>
        <taxon>Malpighiales</taxon>
        <taxon>Euphorbiaceae</taxon>
        <taxon>Crotonoideae</taxon>
        <taxon>Micrandreae</taxon>
        <taxon>Hevea</taxon>
    </lineage>
</organism>
<dbReference type="SUPFAM" id="SSF103473">
    <property type="entry name" value="MFS general substrate transporter"/>
    <property type="match status" value="1"/>
</dbReference>
<dbReference type="PANTHER" id="PTHR21576:SF167">
    <property type="entry name" value="OS09G0536700 PROTEIN"/>
    <property type="match status" value="1"/>
</dbReference>
<dbReference type="InterPro" id="IPR036259">
    <property type="entry name" value="MFS_trans_sf"/>
</dbReference>
<dbReference type="GO" id="GO:0016020">
    <property type="term" value="C:membrane"/>
    <property type="evidence" value="ECO:0007669"/>
    <property type="project" value="UniProtKB-SubCell"/>
</dbReference>
<evidence type="ECO:0000313" key="7">
    <source>
        <dbReference type="EMBL" id="KAF2312429.1"/>
    </source>
</evidence>
<protein>
    <recommendedName>
        <fullName evidence="6">NFD4 C-terminal domain-containing protein</fullName>
    </recommendedName>
</protein>
<accession>A0A6A6MK85</accession>
<feature type="transmembrane region" description="Helical" evidence="5">
    <location>
        <begin position="12"/>
        <end position="33"/>
    </location>
</feature>